<accession>A0A9Q5X6F9</accession>
<organism evidence="3 4">
    <name type="scientific">Parabacteroides johnsonii</name>
    <dbReference type="NCBI Taxonomy" id="387661"/>
    <lineage>
        <taxon>Bacteria</taxon>
        <taxon>Pseudomonadati</taxon>
        <taxon>Bacteroidota</taxon>
        <taxon>Bacteroidia</taxon>
        <taxon>Bacteroidales</taxon>
        <taxon>Tannerellaceae</taxon>
        <taxon>Parabacteroides</taxon>
    </lineage>
</organism>
<reference evidence="4" key="1">
    <citation type="submission" date="2017-04" db="EMBL/GenBank/DDBJ databases">
        <title>Function of individual gut microbiota members based on whole genome sequencing of pure cultures obtained from chicken caecum.</title>
        <authorList>
            <person name="Medvecky M."/>
            <person name="Cejkova D."/>
            <person name="Polansky O."/>
            <person name="Karasova D."/>
            <person name="Kubasova T."/>
            <person name="Cizek A."/>
            <person name="Rychlik I."/>
        </authorList>
    </citation>
    <scope>NUCLEOTIDE SEQUENCE [LARGE SCALE GENOMIC DNA]</scope>
    <source>
        <strain evidence="4">An42</strain>
    </source>
</reference>
<comment type="caution">
    <text evidence="3">The sequence shown here is derived from an EMBL/GenBank/DDBJ whole genome shotgun (WGS) entry which is preliminary data.</text>
</comment>
<feature type="chain" id="PRO_5040113743" description="DUF3868 domain-containing protein" evidence="1">
    <location>
        <begin position="24"/>
        <end position="476"/>
    </location>
</feature>
<keyword evidence="1" id="KW-0732">Signal</keyword>
<dbReference type="EMBL" id="NFIJ01000035">
    <property type="protein sequence ID" value="OUO01310.1"/>
    <property type="molecule type" value="Genomic_DNA"/>
</dbReference>
<dbReference type="AlphaFoldDB" id="A0A9Q5X6F9"/>
<dbReference type="Proteomes" id="UP000195975">
    <property type="component" value="Unassembled WGS sequence"/>
</dbReference>
<protein>
    <recommendedName>
        <fullName evidence="2">DUF3868 domain-containing protein</fullName>
    </recommendedName>
</protein>
<dbReference type="Gene3D" id="3.30.1330.60">
    <property type="entry name" value="OmpA-like domain"/>
    <property type="match status" value="1"/>
</dbReference>
<dbReference type="RefSeq" id="WP_087375788.1">
    <property type="nucleotide sequence ID" value="NZ_CAJLBM010000076.1"/>
</dbReference>
<evidence type="ECO:0000313" key="3">
    <source>
        <dbReference type="EMBL" id="OUO01310.1"/>
    </source>
</evidence>
<feature type="signal peptide" evidence="1">
    <location>
        <begin position="1"/>
        <end position="23"/>
    </location>
</feature>
<sequence>MKRMMKKTIGSMLMGLCAASALNAQSPVTVERQSVQRSGSDLVVNMSVDISNMELGRNRTVVCTPLLEKGDSLLALPPVVVNGRTRQIAYERRDGAALVQPGEVVVRRKNRTEQKVDYLVKVPFRAWMNRADVSMVTDLCGCGWKALQNDKSHLFAVNLEVPVVKPVLAFLAPAAEEVKRRALNGQAYLDFPVNSIVIRPDYRKNPGELAAIRSTIEAVKENKNATITHVSIKGFASPEGAYVNNERLAEGRAEALLGYVKELYDFSGVPCDVASEPEDWQGLETRLAASDIEGREEALAIIRADEPADPDAREWKLKQLPAYRQILADIYPALRRSDYVVEYNIRNFTLEEARDIIYRDPSQLSLEEMHRVALSYPAGSDEYKEVFEIAVRMYPDDPVSNLNAANIALQNRQADKARRYLAKAAPSPQKELAEAILLMLAEQWDEAETALSRLAAKPEVAEAAAANLEMVKQMKE</sequence>
<evidence type="ECO:0000313" key="4">
    <source>
        <dbReference type="Proteomes" id="UP000195975"/>
    </source>
</evidence>
<dbReference type="SUPFAM" id="SSF103088">
    <property type="entry name" value="OmpA-like"/>
    <property type="match status" value="1"/>
</dbReference>
<proteinExistence type="predicted"/>
<name>A0A9Q5X6F9_9BACT</name>
<dbReference type="InterPro" id="IPR036737">
    <property type="entry name" value="OmpA-like_sf"/>
</dbReference>
<evidence type="ECO:0000259" key="2">
    <source>
        <dbReference type="Pfam" id="PF12984"/>
    </source>
</evidence>
<evidence type="ECO:0000256" key="1">
    <source>
        <dbReference type="SAM" id="SignalP"/>
    </source>
</evidence>
<dbReference type="Pfam" id="PF12984">
    <property type="entry name" value="DUF3868"/>
    <property type="match status" value="1"/>
</dbReference>
<feature type="domain" description="DUF3868" evidence="2">
    <location>
        <begin position="17"/>
        <end position="93"/>
    </location>
</feature>
<dbReference type="InterPro" id="IPR024480">
    <property type="entry name" value="DUF3868"/>
</dbReference>
<gene>
    <name evidence="3" type="ORF">B5F96_17870</name>
</gene>